<feature type="compositionally biased region" description="Polar residues" evidence="1">
    <location>
        <begin position="342"/>
        <end position="357"/>
    </location>
</feature>
<feature type="compositionally biased region" description="Basic and acidic residues" evidence="1">
    <location>
        <begin position="409"/>
        <end position="421"/>
    </location>
</feature>
<keyword evidence="3" id="KW-1185">Reference proteome</keyword>
<comment type="caution">
    <text evidence="2">The sequence shown here is derived from an EMBL/GenBank/DDBJ whole genome shotgun (WGS) entry which is preliminary data.</text>
</comment>
<gene>
    <name evidence="2" type="ORF">B0T19DRAFT_245322</name>
</gene>
<dbReference type="AlphaFoldDB" id="A0AAE0M6T6"/>
<feature type="compositionally biased region" description="Basic and acidic residues" evidence="1">
    <location>
        <begin position="482"/>
        <end position="497"/>
    </location>
</feature>
<feature type="compositionally biased region" description="Acidic residues" evidence="1">
    <location>
        <begin position="387"/>
        <end position="396"/>
    </location>
</feature>
<protein>
    <submittedName>
        <fullName evidence="2">Uncharacterized protein</fullName>
    </submittedName>
</protein>
<reference evidence="2" key="1">
    <citation type="journal article" date="2023" name="Mol. Phylogenet. Evol.">
        <title>Genome-scale phylogeny and comparative genomics of the fungal order Sordariales.</title>
        <authorList>
            <person name="Hensen N."/>
            <person name="Bonometti L."/>
            <person name="Westerberg I."/>
            <person name="Brannstrom I.O."/>
            <person name="Guillou S."/>
            <person name="Cros-Aarteil S."/>
            <person name="Calhoun S."/>
            <person name="Haridas S."/>
            <person name="Kuo A."/>
            <person name="Mondo S."/>
            <person name="Pangilinan J."/>
            <person name="Riley R."/>
            <person name="LaButti K."/>
            <person name="Andreopoulos B."/>
            <person name="Lipzen A."/>
            <person name="Chen C."/>
            <person name="Yan M."/>
            <person name="Daum C."/>
            <person name="Ng V."/>
            <person name="Clum A."/>
            <person name="Steindorff A."/>
            <person name="Ohm R.A."/>
            <person name="Martin F."/>
            <person name="Silar P."/>
            <person name="Natvig D.O."/>
            <person name="Lalanne C."/>
            <person name="Gautier V."/>
            <person name="Ament-Velasquez S.L."/>
            <person name="Kruys A."/>
            <person name="Hutchinson M.I."/>
            <person name="Powell A.J."/>
            <person name="Barry K."/>
            <person name="Miller A.N."/>
            <person name="Grigoriev I.V."/>
            <person name="Debuchy R."/>
            <person name="Gladieux P."/>
            <person name="Hiltunen Thoren M."/>
            <person name="Johannesson H."/>
        </authorList>
    </citation>
    <scope>NUCLEOTIDE SEQUENCE</scope>
    <source>
        <strain evidence="2">SMH4131-1</strain>
    </source>
</reference>
<sequence length="497" mass="55498">MNRRNTECRSEGCNNDVFFKAVEGAFIDPIERRASGIRSPPTGRGSPAQYHRFSTGSSVVSPYCKQHTCMHFLKDEACMNRKPIHDAVCAIHAKCPMQECSQARIQYLDPSYEPAPNTIPRYFRLDFCAEHKCSVKQCTRRRATPRTAFCQAHSCQAEGCTKQSQEQRNCCEQHECKTEGCRTIVDGKYPYCALHVTCEMHNCGRARHSMPKGKEYHAFCTDHATCAVNRCKDIRIERSPFCASHTCRERDCTKSSHTGPYCNDHGCAEFNCKGTRSWAPTQKARGKFCPLHTCRGQDCQEFVESVSIFCKTHGCSKPKCHEPAIVEQLCLDHLKAQYIAQGAQNARKTSSHTSNSVGFPMRPVRQRHRRAGDIQNGEDHDDAEHEHEDDDDDDDILIPGGPPPPLFKIPRERDRDRDPNARPRSPRSPRSSSVESVGLKAPDFISFPPSAPMAQQAAVNGVGSGLGTGQGGGGPPPTFQTHFDEGDKHDESDAWSR</sequence>
<feature type="region of interest" description="Disordered" evidence="1">
    <location>
        <begin position="342"/>
        <end position="497"/>
    </location>
</feature>
<name>A0AAE0M6T6_9PEZI</name>
<evidence type="ECO:0000313" key="3">
    <source>
        <dbReference type="Proteomes" id="UP001286456"/>
    </source>
</evidence>
<dbReference type="EMBL" id="JAUEPO010000005">
    <property type="protein sequence ID" value="KAK3320688.1"/>
    <property type="molecule type" value="Genomic_DNA"/>
</dbReference>
<proteinExistence type="predicted"/>
<feature type="compositionally biased region" description="Gly residues" evidence="1">
    <location>
        <begin position="462"/>
        <end position="473"/>
    </location>
</feature>
<evidence type="ECO:0000256" key="1">
    <source>
        <dbReference type="SAM" id="MobiDB-lite"/>
    </source>
</evidence>
<evidence type="ECO:0000313" key="2">
    <source>
        <dbReference type="EMBL" id="KAK3320688.1"/>
    </source>
</evidence>
<accession>A0AAE0M6T6</accession>
<dbReference type="Proteomes" id="UP001286456">
    <property type="component" value="Unassembled WGS sequence"/>
</dbReference>
<organism evidence="2 3">
    <name type="scientific">Cercophora scortea</name>
    <dbReference type="NCBI Taxonomy" id="314031"/>
    <lineage>
        <taxon>Eukaryota</taxon>
        <taxon>Fungi</taxon>
        <taxon>Dikarya</taxon>
        <taxon>Ascomycota</taxon>
        <taxon>Pezizomycotina</taxon>
        <taxon>Sordariomycetes</taxon>
        <taxon>Sordariomycetidae</taxon>
        <taxon>Sordariales</taxon>
        <taxon>Lasiosphaeriaceae</taxon>
        <taxon>Cercophora</taxon>
    </lineage>
</organism>
<reference evidence="2" key="2">
    <citation type="submission" date="2023-06" db="EMBL/GenBank/DDBJ databases">
        <authorList>
            <consortium name="Lawrence Berkeley National Laboratory"/>
            <person name="Haridas S."/>
            <person name="Hensen N."/>
            <person name="Bonometti L."/>
            <person name="Westerberg I."/>
            <person name="Brannstrom I.O."/>
            <person name="Guillou S."/>
            <person name="Cros-Aarteil S."/>
            <person name="Calhoun S."/>
            <person name="Kuo A."/>
            <person name="Mondo S."/>
            <person name="Pangilinan J."/>
            <person name="Riley R."/>
            <person name="Labutti K."/>
            <person name="Andreopoulos B."/>
            <person name="Lipzen A."/>
            <person name="Chen C."/>
            <person name="Yanf M."/>
            <person name="Daum C."/>
            <person name="Ng V."/>
            <person name="Clum A."/>
            <person name="Steindorff A."/>
            <person name="Ohm R."/>
            <person name="Martin F."/>
            <person name="Silar P."/>
            <person name="Natvig D."/>
            <person name="Lalanne C."/>
            <person name="Gautier V."/>
            <person name="Ament-Velasquez S.L."/>
            <person name="Kruys A."/>
            <person name="Hutchinson M.I."/>
            <person name="Powell A.J."/>
            <person name="Barry K."/>
            <person name="Miller A.N."/>
            <person name="Grigoriev I.V."/>
            <person name="Debuchy R."/>
            <person name="Gladieux P."/>
            <person name="Thoren M.H."/>
            <person name="Johannesson H."/>
        </authorList>
    </citation>
    <scope>NUCLEOTIDE SEQUENCE</scope>
    <source>
        <strain evidence="2">SMH4131-1</strain>
    </source>
</reference>